<evidence type="ECO:0000313" key="3">
    <source>
        <dbReference type="EMBL" id="RLL39103.1"/>
    </source>
</evidence>
<evidence type="ECO:0000259" key="1">
    <source>
        <dbReference type="Pfam" id="PF00850"/>
    </source>
</evidence>
<gene>
    <name evidence="2" type="ORF">D7V64_06605</name>
    <name evidence="3" type="ORF">D9K80_00145</name>
</gene>
<evidence type="ECO:0000313" key="2">
    <source>
        <dbReference type="EMBL" id="RKG53564.1"/>
    </source>
</evidence>
<evidence type="ECO:0000313" key="5">
    <source>
        <dbReference type="Proteomes" id="UP000281084"/>
    </source>
</evidence>
<dbReference type="Proteomes" id="UP000267166">
    <property type="component" value="Unassembled WGS sequence"/>
</dbReference>
<protein>
    <submittedName>
        <fullName evidence="2">Histone deacetylase</fullName>
    </submittedName>
</protein>
<dbReference type="EMBL" id="RCHD01000001">
    <property type="protein sequence ID" value="RLL39103.1"/>
    <property type="molecule type" value="Genomic_DNA"/>
</dbReference>
<dbReference type="Proteomes" id="UP000281084">
    <property type="component" value="Unassembled WGS sequence"/>
</dbReference>
<comment type="caution">
    <text evidence="2">The sequence shown here is derived from an EMBL/GenBank/DDBJ whole genome shotgun (WGS) entry which is preliminary data.</text>
</comment>
<dbReference type="InterPro" id="IPR023696">
    <property type="entry name" value="Ureohydrolase_dom_sf"/>
</dbReference>
<dbReference type="Gene3D" id="3.40.800.20">
    <property type="entry name" value="Histone deacetylase domain"/>
    <property type="match status" value="1"/>
</dbReference>
<dbReference type="GO" id="GO:0004407">
    <property type="term" value="F:histone deacetylase activity"/>
    <property type="evidence" value="ECO:0007669"/>
    <property type="project" value="TreeGrafter"/>
</dbReference>
<dbReference type="PANTHER" id="PTHR10625">
    <property type="entry name" value="HISTONE DEACETYLASE HDAC1-RELATED"/>
    <property type="match status" value="1"/>
</dbReference>
<dbReference type="EMBL" id="RAXZ01000006">
    <property type="protein sequence ID" value="RKG53564.1"/>
    <property type="molecule type" value="Genomic_DNA"/>
</dbReference>
<dbReference type="SUPFAM" id="SSF52768">
    <property type="entry name" value="Arginase/deacetylase"/>
    <property type="match status" value="1"/>
</dbReference>
<sequence>MLDVCYSAQYVAHTHTNSMEKLKAVADALGTWPNIRFHRPEVLDIEILKQLHDPIYVDAVNTGIPEKLATFSGFKPWNTQLRDAVLNINAGQILAAELAWKNGIAANIAQGFHHAMPEFGGSFCTFNGLALVAQQFPNKKIFVLDCDQHGGDGTAEFTRRFSNLFNFSIYGLIFGCPTYPRSVTRHVHKDKGSFAQYTLAVHEAFQMAKDWGADLIVYQAGMDCHQADPFGSSWFSTELIQKREEMVFKLAHRSQIPMMFVLAGGYQKLEDLVQLHLLSFRAAQEAYGIHHP</sequence>
<dbReference type="InterPro" id="IPR023801">
    <property type="entry name" value="His_deacetylse_dom"/>
</dbReference>
<accession>A0A498D584</accession>
<reference evidence="2 5" key="2">
    <citation type="submission" date="2018-09" db="EMBL/GenBank/DDBJ databases">
        <title>The draft genome of Acinetobacter spp. strains.</title>
        <authorList>
            <person name="Qin J."/>
            <person name="Feng Y."/>
            <person name="Zong Z."/>
        </authorList>
    </citation>
    <scope>NUCLEOTIDE SEQUENCE [LARGE SCALE GENOMIC DNA]</scope>
    <source>
        <strain evidence="2 5">WCHAc060002</strain>
    </source>
</reference>
<name>A0A3A8GEW7_9GAMM</name>
<dbReference type="RefSeq" id="WP_120367226.1">
    <property type="nucleotide sequence ID" value="NZ_RAXZ01000006.1"/>
</dbReference>
<reference evidence="3 4" key="1">
    <citation type="submission" date="2018-09" db="EMBL/GenBank/DDBJ databases">
        <title>The draft genome of Acinetobacter sp. strains.</title>
        <authorList>
            <person name="Qin J."/>
            <person name="Feng Y."/>
            <person name="Zong Z."/>
        </authorList>
    </citation>
    <scope>NUCLEOTIDE SEQUENCE [LARGE SCALE GENOMIC DNA]</scope>
    <source>
        <strain evidence="3 4">WCHAc060003</strain>
    </source>
</reference>
<organism evidence="2 5">
    <name type="scientific">Acinetobacter cumulans</name>
    <dbReference type="NCBI Taxonomy" id="2136182"/>
    <lineage>
        <taxon>Bacteria</taxon>
        <taxon>Pseudomonadati</taxon>
        <taxon>Pseudomonadota</taxon>
        <taxon>Gammaproteobacteria</taxon>
        <taxon>Moraxellales</taxon>
        <taxon>Moraxellaceae</taxon>
        <taxon>Acinetobacter</taxon>
    </lineage>
</organism>
<feature type="domain" description="Histone deacetylase" evidence="1">
    <location>
        <begin position="17"/>
        <end position="268"/>
    </location>
</feature>
<dbReference type="AlphaFoldDB" id="A0A3A8GEW7"/>
<evidence type="ECO:0000313" key="4">
    <source>
        <dbReference type="Proteomes" id="UP000267166"/>
    </source>
</evidence>
<accession>A0A3A8GEW7</accession>
<dbReference type="InterPro" id="IPR037138">
    <property type="entry name" value="His_deacetylse_dom_sf"/>
</dbReference>
<proteinExistence type="predicted"/>
<dbReference type="GO" id="GO:0040029">
    <property type="term" value="P:epigenetic regulation of gene expression"/>
    <property type="evidence" value="ECO:0007669"/>
    <property type="project" value="TreeGrafter"/>
</dbReference>
<dbReference type="Pfam" id="PF00850">
    <property type="entry name" value="Hist_deacetyl"/>
    <property type="match status" value="1"/>
</dbReference>
<dbReference type="PANTHER" id="PTHR10625:SF19">
    <property type="entry name" value="HISTONE DEACETYLASE 12"/>
    <property type="match status" value="1"/>
</dbReference>